<dbReference type="SUPFAM" id="SSF51735">
    <property type="entry name" value="NAD(P)-binding Rossmann-fold domains"/>
    <property type="match status" value="1"/>
</dbReference>
<comment type="cofactor">
    <cofactor evidence="1 5">
        <name>Zn(2+)</name>
        <dbReference type="ChEBI" id="CHEBI:29105"/>
    </cofactor>
</comment>
<protein>
    <submittedName>
        <fullName evidence="7">Iditol 2-dehydrogenase</fullName>
    </submittedName>
</protein>
<evidence type="ECO:0000256" key="4">
    <source>
        <dbReference type="ARBA" id="ARBA00023002"/>
    </source>
</evidence>
<sequence length="342" mass="37108">MKAVVFQGEGRLEIRDYPDPVPGPDEVVIRIKASGMCGSDLHHLHGPVRTGSELVIEGHEPCGVVELVGDAVKPSEAKVGDRVMVHHYDGCRTCQYCRSGWTQYCPNARIVYGGLNGDGGHADFMKIPAHTLIKLPDSLSFKTGAAISCGTGTAYAAIKRVELSADDTVAVFGQGPVGLSVTLLAKAFGARVIAVDVEPSRLEMAKQFGADYVVDSREQDPVEAIRELTRRGEGADKSIECSAIPAVRRQAIQAVRPWGTACMVGVFGKIDLDSEELIHLHKTVLGSLTFSKNQQEDCAQFVAERGLDVESLFTNEFRLAEAEKAYELFDQRKIGKGVFIFD</sequence>
<dbReference type="EMBL" id="JWTB01000035">
    <property type="protein sequence ID" value="KIC65292.1"/>
    <property type="molecule type" value="Genomic_DNA"/>
</dbReference>
<dbReference type="Gene3D" id="3.90.180.10">
    <property type="entry name" value="Medium-chain alcohol dehydrogenases, catalytic domain"/>
    <property type="match status" value="1"/>
</dbReference>
<dbReference type="PROSITE" id="PS00059">
    <property type="entry name" value="ADH_ZINC"/>
    <property type="match status" value="1"/>
</dbReference>
<dbReference type="InterPro" id="IPR050129">
    <property type="entry name" value="Zn_alcohol_dh"/>
</dbReference>
<dbReference type="SMART" id="SM00829">
    <property type="entry name" value="PKS_ER"/>
    <property type="match status" value="1"/>
</dbReference>
<dbReference type="PANTHER" id="PTHR43401">
    <property type="entry name" value="L-THREONINE 3-DEHYDROGENASE"/>
    <property type="match status" value="1"/>
</dbReference>
<dbReference type="InterPro" id="IPR013154">
    <property type="entry name" value="ADH-like_N"/>
</dbReference>
<dbReference type="InterPro" id="IPR011032">
    <property type="entry name" value="GroES-like_sf"/>
</dbReference>
<reference evidence="7 8" key="1">
    <citation type="submission" date="2014-12" db="EMBL/GenBank/DDBJ databases">
        <title>Genome sequencing of Arthrobacter phenanthrenivorans SWC37.</title>
        <authorList>
            <person name="Tan P.W."/>
            <person name="Chan K.-G."/>
        </authorList>
    </citation>
    <scope>NUCLEOTIDE SEQUENCE [LARGE SCALE GENOMIC DNA]</scope>
    <source>
        <strain evidence="7 8">SWC37</strain>
    </source>
</reference>
<accession>A0A0B4D970</accession>
<dbReference type="GO" id="GO:0008270">
    <property type="term" value="F:zinc ion binding"/>
    <property type="evidence" value="ECO:0007669"/>
    <property type="project" value="InterPro"/>
</dbReference>
<feature type="domain" description="Enoyl reductase (ER)" evidence="6">
    <location>
        <begin position="8"/>
        <end position="339"/>
    </location>
</feature>
<dbReference type="Pfam" id="PF08240">
    <property type="entry name" value="ADH_N"/>
    <property type="match status" value="1"/>
</dbReference>
<dbReference type="Pfam" id="PF00107">
    <property type="entry name" value="ADH_zinc_N"/>
    <property type="match status" value="1"/>
</dbReference>
<dbReference type="InterPro" id="IPR020843">
    <property type="entry name" value="ER"/>
</dbReference>
<evidence type="ECO:0000256" key="5">
    <source>
        <dbReference type="RuleBase" id="RU361277"/>
    </source>
</evidence>
<dbReference type="InterPro" id="IPR013149">
    <property type="entry name" value="ADH-like_C"/>
</dbReference>
<dbReference type="AlphaFoldDB" id="A0A0B4D970"/>
<evidence type="ECO:0000256" key="2">
    <source>
        <dbReference type="ARBA" id="ARBA00022723"/>
    </source>
</evidence>
<dbReference type="Proteomes" id="UP000031196">
    <property type="component" value="Unassembled WGS sequence"/>
</dbReference>
<name>A0A0B4D970_PSEPS</name>
<dbReference type="Gene3D" id="3.40.50.720">
    <property type="entry name" value="NAD(P)-binding Rossmann-like Domain"/>
    <property type="match status" value="1"/>
</dbReference>
<organism evidence="7 8">
    <name type="scientific">Pseudarthrobacter phenanthrenivorans</name>
    <name type="common">Arthrobacter phenanthrenivorans</name>
    <dbReference type="NCBI Taxonomy" id="361575"/>
    <lineage>
        <taxon>Bacteria</taxon>
        <taxon>Bacillati</taxon>
        <taxon>Actinomycetota</taxon>
        <taxon>Actinomycetes</taxon>
        <taxon>Micrococcales</taxon>
        <taxon>Micrococcaceae</taxon>
        <taxon>Pseudarthrobacter</taxon>
    </lineage>
</organism>
<comment type="caution">
    <text evidence="7">The sequence shown here is derived from an EMBL/GenBank/DDBJ whole genome shotgun (WGS) entry which is preliminary data.</text>
</comment>
<gene>
    <name evidence="7" type="ORF">RM50_17135</name>
</gene>
<dbReference type="SUPFAM" id="SSF50129">
    <property type="entry name" value="GroES-like"/>
    <property type="match status" value="1"/>
</dbReference>
<dbReference type="PANTHER" id="PTHR43401:SF2">
    <property type="entry name" value="L-THREONINE 3-DEHYDROGENASE"/>
    <property type="match status" value="1"/>
</dbReference>
<proteinExistence type="inferred from homology"/>
<evidence type="ECO:0000313" key="8">
    <source>
        <dbReference type="Proteomes" id="UP000031196"/>
    </source>
</evidence>
<keyword evidence="2 5" id="KW-0479">Metal-binding</keyword>
<dbReference type="InterPro" id="IPR002328">
    <property type="entry name" value="ADH_Zn_CS"/>
</dbReference>
<dbReference type="CDD" id="cd08239">
    <property type="entry name" value="THR_DH_like"/>
    <property type="match status" value="1"/>
</dbReference>
<dbReference type="OrthoDB" id="9797931at2"/>
<evidence type="ECO:0000259" key="6">
    <source>
        <dbReference type="SMART" id="SM00829"/>
    </source>
</evidence>
<keyword evidence="4" id="KW-0560">Oxidoreductase</keyword>
<dbReference type="InterPro" id="IPR036291">
    <property type="entry name" value="NAD(P)-bd_dom_sf"/>
</dbReference>
<dbReference type="RefSeq" id="WP_043455083.1">
    <property type="nucleotide sequence ID" value="NZ_JWTB01000035.1"/>
</dbReference>
<evidence type="ECO:0000313" key="7">
    <source>
        <dbReference type="EMBL" id="KIC65292.1"/>
    </source>
</evidence>
<evidence type="ECO:0000256" key="3">
    <source>
        <dbReference type="ARBA" id="ARBA00022833"/>
    </source>
</evidence>
<dbReference type="GO" id="GO:0016491">
    <property type="term" value="F:oxidoreductase activity"/>
    <property type="evidence" value="ECO:0007669"/>
    <property type="project" value="UniProtKB-KW"/>
</dbReference>
<evidence type="ECO:0000256" key="1">
    <source>
        <dbReference type="ARBA" id="ARBA00001947"/>
    </source>
</evidence>
<comment type="similarity">
    <text evidence="5">Belongs to the zinc-containing alcohol dehydrogenase family.</text>
</comment>
<keyword evidence="3 5" id="KW-0862">Zinc</keyword>